<dbReference type="Pfam" id="PF19866">
    <property type="entry name" value="DUF6339"/>
    <property type="match status" value="1"/>
</dbReference>
<proteinExistence type="predicted"/>
<accession>A0ABN2YZN4</accession>
<evidence type="ECO:0000313" key="2">
    <source>
        <dbReference type="Proteomes" id="UP001500102"/>
    </source>
</evidence>
<name>A0ABN2YZN4_9MICC</name>
<gene>
    <name evidence="1" type="ORF">GCM10009825_18240</name>
</gene>
<dbReference type="EMBL" id="BAAAQB010000026">
    <property type="protein sequence ID" value="GAA2134535.1"/>
    <property type="molecule type" value="Genomic_DNA"/>
</dbReference>
<organism evidence="1 2">
    <name type="scientific">Arthrobacter humicola</name>
    <dbReference type="NCBI Taxonomy" id="409291"/>
    <lineage>
        <taxon>Bacteria</taxon>
        <taxon>Bacillati</taxon>
        <taxon>Actinomycetota</taxon>
        <taxon>Actinomycetes</taxon>
        <taxon>Micrococcales</taxon>
        <taxon>Micrococcaceae</taxon>
        <taxon>Arthrobacter</taxon>
    </lineage>
</organism>
<comment type="caution">
    <text evidence="1">The sequence shown here is derived from an EMBL/GenBank/DDBJ whole genome shotgun (WGS) entry which is preliminary data.</text>
</comment>
<sequence length="150" mass="17015">MGIVPADAAEEGVWSFIALVLVPELAPWRFPTRHVDRLLGKPRNALRRLWWRAHVLGPDLTWVPPGCSPLNEDEFVQIMERPTIAKNARLAQQLKQVLWRTEMKGFKGNRAELLRDAIKLVRAERSHIAMDAMHNSVLADYLDGVVGECS</sequence>
<evidence type="ECO:0000313" key="1">
    <source>
        <dbReference type="EMBL" id="GAA2134535.1"/>
    </source>
</evidence>
<reference evidence="1 2" key="1">
    <citation type="journal article" date="2019" name="Int. J. Syst. Evol. Microbiol.">
        <title>The Global Catalogue of Microorganisms (GCM) 10K type strain sequencing project: providing services to taxonomists for standard genome sequencing and annotation.</title>
        <authorList>
            <consortium name="The Broad Institute Genomics Platform"/>
            <consortium name="The Broad Institute Genome Sequencing Center for Infectious Disease"/>
            <person name="Wu L."/>
            <person name="Ma J."/>
        </authorList>
    </citation>
    <scope>NUCLEOTIDE SEQUENCE [LARGE SCALE GENOMIC DNA]</scope>
    <source>
        <strain evidence="1 2">JCM 15921</strain>
    </source>
</reference>
<evidence type="ECO:0008006" key="3">
    <source>
        <dbReference type="Google" id="ProtNLM"/>
    </source>
</evidence>
<dbReference type="Proteomes" id="UP001500102">
    <property type="component" value="Unassembled WGS sequence"/>
</dbReference>
<dbReference type="InterPro" id="IPR045920">
    <property type="entry name" value="DUF6339"/>
</dbReference>
<keyword evidence="2" id="KW-1185">Reference proteome</keyword>
<protein>
    <recommendedName>
        <fullName evidence="3">Transposase</fullName>
    </recommendedName>
</protein>